<organism evidence="2 3">
    <name type="scientific">Porphyromonas levii</name>
    <dbReference type="NCBI Taxonomy" id="28114"/>
    <lineage>
        <taxon>Bacteria</taxon>
        <taxon>Pseudomonadati</taxon>
        <taxon>Bacteroidota</taxon>
        <taxon>Bacteroidia</taxon>
        <taxon>Bacteroidales</taxon>
        <taxon>Porphyromonadaceae</taxon>
        <taxon>Porphyromonas</taxon>
    </lineage>
</organism>
<dbReference type="SUPFAM" id="SSF55729">
    <property type="entry name" value="Acyl-CoA N-acyltransferases (Nat)"/>
    <property type="match status" value="2"/>
</dbReference>
<dbReference type="EMBL" id="SPNC01000052">
    <property type="protein sequence ID" value="TFH95387.1"/>
    <property type="molecule type" value="Genomic_DNA"/>
</dbReference>
<name>A0A4Y8WR89_9PORP</name>
<evidence type="ECO:0000259" key="1">
    <source>
        <dbReference type="Pfam" id="PF09924"/>
    </source>
</evidence>
<evidence type="ECO:0000313" key="3">
    <source>
        <dbReference type="Proteomes" id="UP000297225"/>
    </source>
</evidence>
<protein>
    <submittedName>
        <fullName evidence="2">DUF2156 domain-containing protein</fullName>
    </submittedName>
</protein>
<dbReference type="STRING" id="1122973.GCA_000379925_01415"/>
<dbReference type="InterPro" id="IPR016181">
    <property type="entry name" value="Acyl_CoA_acyltransferase"/>
</dbReference>
<gene>
    <name evidence="2" type="ORF">E4P47_04595</name>
</gene>
<dbReference type="InterPro" id="IPR024320">
    <property type="entry name" value="LPG_synthase_C"/>
</dbReference>
<dbReference type="Gene3D" id="3.40.630.30">
    <property type="match status" value="1"/>
</dbReference>
<dbReference type="InterPro" id="IPR016732">
    <property type="entry name" value="UCP018688"/>
</dbReference>
<sequence length="303" mass="35086">MADKIDFHRVCLEDRDQILAYLEGNPYCNCDYSFGNLYNWGFLYQTSVAFHKGMMVVRFRSKETGRTAFLTPIGNGDLGEVLRDMEASIEDIDQHLTLMAVQDSALEAILATKPTDIHVINNRDNADYLYEREKLETLSGKKLQSKRNHINKFKRLYPDYQYEEITKANAAECAELYQVWYDETEDTEGMDEERIMVRRALENQEAIGLRGGCIRVDGKIIAFTLGIQINPHCFGVHIEKANTEYEGSFTIINQEFVKHLPEQYVRVNREEDLGLPGLRKAKLSYYPMKILDKHTAVVRYEKD</sequence>
<reference evidence="2 3" key="1">
    <citation type="submission" date="2019-03" db="EMBL/GenBank/DDBJ databases">
        <title>Porphyromonas levii Isolated from the Uterus of Dairy Cows.</title>
        <authorList>
            <person name="Francis A.M."/>
        </authorList>
    </citation>
    <scope>NUCLEOTIDE SEQUENCE [LARGE SCALE GENOMIC DNA]</scope>
    <source>
        <strain evidence="2 3">AF5678</strain>
    </source>
</reference>
<comment type="caution">
    <text evidence="2">The sequence shown here is derived from an EMBL/GenBank/DDBJ whole genome shotgun (WGS) entry which is preliminary data.</text>
</comment>
<feature type="domain" description="Phosphatidylglycerol lysyltransferase C-terminal" evidence="1">
    <location>
        <begin position="29"/>
        <end position="293"/>
    </location>
</feature>
<dbReference type="Pfam" id="PF09924">
    <property type="entry name" value="LPG_synthase_C"/>
    <property type="match status" value="1"/>
</dbReference>
<dbReference type="PIRSF" id="PIRSF018688">
    <property type="entry name" value="UCP018688"/>
    <property type="match status" value="1"/>
</dbReference>
<evidence type="ECO:0000313" key="2">
    <source>
        <dbReference type="EMBL" id="TFH95387.1"/>
    </source>
</evidence>
<dbReference type="Proteomes" id="UP000297225">
    <property type="component" value="Unassembled WGS sequence"/>
</dbReference>
<dbReference type="OrthoDB" id="9765580at2"/>
<dbReference type="AlphaFoldDB" id="A0A4Y8WR89"/>
<dbReference type="RefSeq" id="WP_134848973.1">
    <property type="nucleotide sequence ID" value="NZ_CP197400.1"/>
</dbReference>
<dbReference type="PANTHER" id="PTHR41373:SF1">
    <property type="entry name" value="PHOSPHATIDYLGLYCEROL LYSYLTRANSFERASE C-TERMINAL DOMAIN-CONTAINING PROTEIN"/>
    <property type="match status" value="1"/>
</dbReference>
<accession>A0A4Y8WR89</accession>
<dbReference type="PANTHER" id="PTHR41373">
    <property type="entry name" value="DUF2156 DOMAIN-CONTAINING PROTEIN"/>
    <property type="match status" value="1"/>
</dbReference>
<keyword evidence="3" id="KW-1185">Reference proteome</keyword>
<proteinExistence type="predicted"/>